<organism evidence="10 11">
    <name type="scientific">Jatrophihabitans telluris</name>
    <dbReference type="NCBI Taxonomy" id="2038343"/>
    <lineage>
        <taxon>Bacteria</taxon>
        <taxon>Bacillati</taxon>
        <taxon>Actinomycetota</taxon>
        <taxon>Actinomycetes</taxon>
        <taxon>Jatrophihabitantales</taxon>
        <taxon>Jatrophihabitantaceae</taxon>
        <taxon>Jatrophihabitans</taxon>
    </lineage>
</organism>
<dbReference type="GO" id="GO:0016301">
    <property type="term" value="F:kinase activity"/>
    <property type="evidence" value="ECO:0007669"/>
    <property type="project" value="UniProtKB-KW"/>
</dbReference>
<dbReference type="InterPro" id="IPR000577">
    <property type="entry name" value="Carb_kinase_FGGY"/>
</dbReference>
<evidence type="ECO:0000256" key="6">
    <source>
        <dbReference type="ARBA" id="ARBA00043149"/>
    </source>
</evidence>
<dbReference type="PROSITE" id="PS00933">
    <property type="entry name" value="FGGY_KINASES_1"/>
    <property type="match status" value="1"/>
</dbReference>
<comment type="similarity">
    <text evidence="1 7">Belongs to the FGGY kinase family.</text>
</comment>
<keyword evidence="4 7" id="KW-0418">Kinase</keyword>
<dbReference type="PANTHER" id="PTHR10196:SF69">
    <property type="entry name" value="GLYCEROL KINASE"/>
    <property type="match status" value="1"/>
</dbReference>
<evidence type="ECO:0000256" key="3">
    <source>
        <dbReference type="ARBA" id="ARBA00022741"/>
    </source>
</evidence>
<gene>
    <name evidence="10" type="ORF">M6D93_11780</name>
</gene>
<keyword evidence="11" id="KW-1185">Reference proteome</keyword>
<dbReference type="PROSITE" id="PS00445">
    <property type="entry name" value="FGGY_KINASES_2"/>
    <property type="match status" value="1"/>
</dbReference>
<protein>
    <recommendedName>
        <fullName evidence="6">ATP:glycerol 3-phosphotransferase</fullName>
    </recommendedName>
</protein>
<dbReference type="InterPro" id="IPR018485">
    <property type="entry name" value="FGGY_C"/>
</dbReference>
<reference evidence="10" key="2">
    <citation type="submission" date="2022-05" db="EMBL/GenBank/DDBJ databases">
        <authorList>
            <person name="Kim J.-S."/>
            <person name="Lee K."/>
            <person name="Suh M."/>
            <person name="Eom M."/>
            <person name="Kim J.-S."/>
            <person name="Kim D.-S."/>
            <person name="Ko S.-H."/>
            <person name="Shin Y."/>
            <person name="Lee J.-S."/>
        </authorList>
    </citation>
    <scope>NUCLEOTIDE SEQUENCE</scope>
    <source>
        <strain evidence="10">N237</strain>
    </source>
</reference>
<evidence type="ECO:0000259" key="9">
    <source>
        <dbReference type="Pfam" id="PF02782"/>
    </source>
</evidence>
<evidence type="ECO:0000313" key="11">
    <source>
        <dbReference type="Proteomes" id="UP001056336"/>
    </source>
</evidence>
<reference evidence="10" key="1">
    <citation type="journal article" date="2018" name="Int. J. Syst. Evol. Microbiol.">
        <title>Jatrophihabitans telluris sp. nov., isolated from sediment soil of lava forest wetlands and the emended description of the genus Jatrophihabitans.</title>
        <authorList>
            <person name="Lee K.C."/>
            <person name="Suh M.K."/>
            <person name="Eom M.K."/>
            <person name="Kim K.K."/>
            <person name="Kim J.S."/>
            <person name="Kim D.S."/>
            <person name="Ko S.H."/>
            <person name="Shin Y.K."/>
            <person name="Lee J.S."/>
        </authorList>
    </citation>
    <scope>NUCLEOTIDE SEQUENCE</scope>
    <source>
        <strain evidence="10">N237</strain>
    </source>
</reference>
<evidence type="ECO:0000256" key="1">
    <source>
        <dbReference type="ARBA" id="ARBA00009156"/>
    </source>
</evidence>
<evidence type="ECO:0000256" key="7">
    <source>
        <dbReference type="RuleBase" id="RU003733"/>
    </source>
</evidence>
<dbReference type="InterPro" id="IPR018483">
    <property type="entry name" value="Carb_kinase_FGGY_CS"/>
</dbReference>
<keyword evidence="2 7" id="KW-0808">Transferase</keyword>
<dbReference type="Pfam" id="PF00370">
    <property type="entry name" value="FGGY_N"/>
    <property type="match status" value="1"/>
</dbReference>
<dbReference type="PIRSF" id="PIRSF000538">
    <property type="entry name" value="GlpK"/>
    <property type="match status" value="1"/>
</dbReference>
<keyword evidence="5" id="KW-0067">ATP-binding</keyword>
<feature type="domain" description="Carbohydrate kinase FGGY C-terminal" evidence="9">
    <location>
        <begin position="243"/>
        <end position="429"/>
    </location>
</feature>
<dbReference type="Proteomes" id="UP001056336">
    <property type="component" value="Chromosome"/>
</dbReference>
<feature type="domain" description="Carbohydrate kinase FGGY N-terminal" evidence="8">
    <location>
        <begin position="6"/>
        <end position="233"/>
    </location>
</feature>
<evidence type="ECO:0000259" key="8">
    <source>
        <dbReference type="Pfam" id="PF00370"/>
    </source>
</evidence>
<dbReference type="PANTHER" id="PTHR10196">
    <property type="entry name" value="SUGAR KINASE"/>
    <property type="match status" value="1"/>
</dbReference>
<proteinExistence type="inferred from homology"/>
<dbReference type="Pfam" id="PF02782">
    <property type="entry name" value="FGGY_C"/>
    <property type="match status" value="1"/>
</dbReference>
<sequence>MTAQAILAIDQGTSGTKAIVVDPDDGVVAVAEEPVQPVYLPGGGVEQDPDELLSSVLAAGRRAVAAAGRPVAAVSLANQGETVLAWDRRNGRPLSRAIVWQDRRAEGLVAELASSGGWVTERTGLVLDPYFSAPKMAWLRRNVTTEGVVTTTDSWLVHHLCGEFVTDVSTASRSLLAGLDSGAWDPELCALFGWQHEPLPRIVACDEVVGSTTAFGTEVPVAGLVVDQQAALLAEGCVEPGAAKCTFGTGAFLLANTGTTAVRSGSGLTSSVAWRARGQLTYCLDGQVYTAASAVRWLQDLGLIGGPEDLDRLAADDAGGVLCVPALAGLAAPWWRSDATAVLSGMTLATRPGHLILAVLQGIAAQVAELAALVDDETGEPLSRLRVDGGLTRCRTLMQSVADVLQLPLDVYPSPHATALGAATLARLALTPRLGVADAITAWEPTHSFEPRWSADQAWDFRGRWRSAVTIALGSETRR</sequence>
<accession>A0ABY4QVU4</accession>
<dbReference type="EMBL" id="CP097332">
    <property type="protein sequence ID" value="UQX86986.1"/>
    <property type="molecule type" value="Genomic_DNA"/>
</dbReference>
<name>A0ABY4QVU4_9ACTN</name>
<dbReference type="InterPro" id="IPR043129">
    <property type="entry name" value="ATPase_NBD"/>
</dbReference>
<evidence type="ECO:0000256" key="2">
    <source>
        <dbReference type="ARBA" id="ARBA00022679"/>
    </source>
</evidence>
<dbReference type="InterPro" id="IPR018484">
    <property type="entry name" value="FGGY_N"/>
</dbReference>
<evidence type="ECO:0000256" key="4">
    <source>
        <dbReference type="ARBA" id="ARBA00022777"/>
    </source>
</evidence>
<keyword evidence="3" id="KW-0547">Nucleotide-binding</keyword>
<dbReference type="SUPFAM" id="SSF53067">
    <property type="entry name" value="Actin-like ATPase domain"/>
    <property type="match status" value="2"/>
</dbReference>
<evidence type="ECO:0000313" key="10">
    <source>
        <dbReference type="EMBL" id="UQX86986.1"/>
    </source>
</evidence>
<evidence type="ECO:0000256" key="5">
    <source>
        <dbReference type="ARBA" id="ARBA00022840"/>
    </source>
</evidence>
<dbReference type="Gene3D" id="3.30.420.40">
    <property type="match status" value="2"/>
</dbReference>
<dbReference type="RefSeq" id="WP_249769405.1">
    <property type="nucleotide sequence ID" value="NZ_CP097332.1"/>
</dbReference>